<feature type="domain" description="NAD-dependent epimerase/dehydratase" evidence="3">
    <location>
        <begin position="5"/>
        <end position="244"/>
    </location>
</feature>
<comment type="similarity">
    <text evidence="2">Belongs to the NAD(P)-dependent epimerase/dehydratase family. Dihydroflavonol-4-reductase subfamily.</text>
</comment>
<evidence type="ECO:0000313" key="5">
    <source>
        <dbReference type="Proteomes" id="UP001150238"/>
    </source>
</evidence>
<dbReference type="PANTHER" id="PTHR10366:SF564">
    <property type="entry name" value="STEROL-4-ALPHA-CARBOXYLATE 3-DEHYDROGENASE, DECARBOXYLATING"/>
    <property type="match status" value="1"/>
</dbReference>
<dbReference type="SUPFAM" id="SSF51735">
    <property type="entry name" value="NAD(P)-binding Rossmann-fold domains"/>
    <property type="match status" value="1"/>
</dbReference>
<dbReference type="InterPro" id="IPR050425">
    <property type="entry name" value="NAD(P)_dehydrat-like"/>
</dbReference>
<protein>
    <recommendedName>
        <fullName evidence="3">NAD-dependent epimerase/dehydratase domain-containing protein</fullName>
    </recommendedName>
</protein>
<sequence length="339" mass="37617">MTPLIVVTGGTGFLGSHVVAQLLEKGYRVRSAARSATKQRKIFPDNPNLEVVEIPTLTSDYTESLKGADAVIHIAAQLFAKTNSVDEIYEAACDGTINIVRQSIDAGVKKIIITGTFASLFDTQLKTGSGTELVTEEFYNPVTPETFHRDQPLMAAYQESKTLASKRVWEVAEKHPDVDFTILLPTLIFGPHVPNFPVTNAQTSIGSNFNLIKIITTGTDAYPTFPHGHLVDVRDIARAHVAALCVPPIPGRRKRFIISNTTFKWKDVADLIRRERPELAHRLPREDIVPPRQSDAPLDTSFAAKVLELKEYIPWEETVLAGVDVQIAWEKRKDLLNSI</sequence>
<name>A0A9W9AZS5_9AGAR</name>
<gene>
    <name evidence="4" type="ORF">C8J55DRAFT_554216</name>
</gene>
<evidence type="ECO:0000313" key="4">
    <source>
        <dbReference type="EMBL" id="KAJ4494572.1"/>
    </source>
</evidence>
<dbReference type="InterPro" id="IPR036291">
    <property type="entry name" value="NAD(P)-bd_dom_sf"/>
</dbReference>
<dbReference type="GO" id="GO:0016616">
    <property type="term" value="F:oxidoreductase activity, acting on the CH-OH group of donors, NAD or NADP as acceptor"/>
    <property type="evidence" value="ECO:0007669"/>
    <property type="project" value="TreeGrafter"/>
</dbReference>
<dbReference type="AlphaFoldDB" id="A0A9W9AZS5"/>
<dbReference type="Gene3D" id="3.40.50.720">
    <property type="entry name" value="NAD(P)-binding Rossmann-like Domain"/>
    <property type="match status" value="1"/>
</dbReference>
<comment type="caution">
    <text evidence="4">The sequence shown here is derived from an EMBL/GenBank/DDBJ whole genome shotgun (WGS) entry which is preliminary data.</text>
</comment>
<dbReference type="Proteomes" id="UP001150238">
    <property type="component" value="Unassembled WGS sequence"/>
</dbReference>
<reference evidence="4" key="1">
    <citation type="submission" date="2022-08" db="EMBL/GenBank/DDBJ databases">
        <authorList>
            <consortium name="DOE Joint Genome Institute"/>
            <person name="Min B."/>
            <person name="Riley R."/>
            <person name="Sierra-Patev S."/>
            <person name="Naranjo-Ortiz M."/>
            <person name="Looney B."/>
            <person name="Konkel Z."/>
            <person name="Slot J.C."/>
            <person name="Sakamoto Y."/>
            <person name="Steenwyk J.L."/>
            <person name="Rokas A."/>
            <person name="Carro J."/>
            <person name="Camarero S."/>
            <person name="Ferreira P."/>
            <person name="Molpeceres G."/>
            <person name="Ruiz-Duenas F.J."/>
            <person name="Serrano A."/>
            <person name="Henrissat B."/>
            <person name="Drula E."/>
            <person name="Hughes K.W."/>
            <person name="Mata J.L."/>
            <person name="Ishikawa N.K."/>
            <person name="Vargas-Isla R."/>
            <person name="Ushijima S."/>
            <person name="Smith C.A."/>
            <person name="Ahrendt S."/>
            <person name="Andreopoulos W."/>
            <person name="He G."/>
            <person name="Labutti K."/>
            <person name="Lipzen A."/>
            <person name="Ng V."/>
            <person name="Sandor L."/>
            <person name="Barry K."/>
            <person name="Martinez A.T."/>
            <person name="Xiao Y."/>
            <person name="Gibbons J.G."/>
            <person name="Terashima K."/>
            <person name="Hibbett D.S."/>
            <person name="Grigoriev I.V."/>
        </authorList>
    </citation>
    <scope>NUCLEOTIDE SEQUENCE</scope>
    <source>
        <strain evidence="4">Sp2 HRB7682 ss15</strain>
    </source>
</reference>
<organism evidence="4 5">
    <name type="scientific">Lentinula lateritia</name>
    <dbReference type="NCBI Taxonomy" id="40482"/>
    <lineage>
        <taxon>Eukaryota</taxon>
        <taxon>Fungi</taxon>
        <taxon>Dikarya</taxon>
        <taxon>Basidiomycota</taxon>
        <taxon>Agaricomycotina</taxon>
        <taxon>Agaricomycetes</taxon>
        <taxon>Agaricomycetidae</taxon>
        <taxon>Agaricales</taxon>
        <taxon>Marasmiineae</taxon>
        <taxon>Omphalotaceae</taxon>
        <taxon>Lentinula</taxon>
    </lineage>
</organism>
<keyword evidence="1" id="KW-0560">Oxidoreductase</keyword>
<dbReference type="Pfam" id="PF01370">
    <property type="entry name" value="Epimerase"/>
    <property type="match status" value="1"/>
</dbReference>
<evidence type="ECO:0000259" key="3">
    <source>
        <dbReference type="Pfam" id="PF01370"/>
    </source>
</evidence>
<dbReference type="InterPro" id="IPR001509">
    <property type="entry name" value="Epimerase_deHydtase"/>
</dbReference>
<accession>A0A9W9AZS5</accession>
<reference evidence="4" key="2">
    <citation type="journal article" date="2023" name="Proc. Natl. Acad. Sci. U.S.A.">
        <title>A global phylogenomic analysis of the shiitake genus Lentinula.</title>
        <authorList>
            <person name="Sierra-Patev S."/>
            <person name="Min B."/>
            <person name="Naranjo-Ortiz M."/>
            <person name="Looney B."/>
            <person name="Konkel Z."/>
            <person name="Slot J.C."/>
            <person name="Sakamoto Y."/>
            <person name="Steenwyk J.L."/>
            <person name="Rokas A."/>
            <person name="Carro J."/>
            <person name="Camarero S."/>
            <person name="Ferreira P."/>
            <person name="Molpeceres G."/>
            <person name="Ruiz-Duenas F.J."/>
            <person name="Serrano A."/>
            <person name="Henrissat B."/>
            <person name="Drula E."/>
            <person name="Hughes K.W."/>
            <person name="Mata J.L."/>
            <person name="Ishikawa N.K."/>
            <person name="Vargas-Isla R."/>
            <person name="Ushijima S."/>
            <person name="Smith C.A."/>
            <person name="Donoghue J."/>
            <person name="Ahrendt S."/>
            <person name="Andreopoulos W."/>
            <person name="He G."/>
            <person name="LaButti K."/>
            <person name="Lipzen A."/>
            <person name="Ng V."/>
            <person name="Riley R."/>
            <person name="Sandor L."/>
            <person name="Barry K."/>
            <person name="Martinez A.T."/>
            <person name="Xiao Y."/>
            <person name="Gibbons J.G."/>
            <person name="Terashima K."/>
            <person name="Grigoriev I.V."/>
            <person name="Hibbett D."/>
        </authorList>
    </citation>
    <scope>NUCLEOTIDE SEQUENCE</scope>
    <source>
        <strain evidence="4">Sp2 HRB7682 ss15</strain>
    </source>
</reference>
<dbReference type="EMBL" id="JANVFS010000002">
    <property type="protein sequence ID" value="KAJ4494572.1"/>
    <property type="molecule type" value="Genomic_DNA"/>
</dbReference>
<evidence type="ECO:0000256" key="1">
    <source>
        <dbReference type="ARBA" id="ARBA00023002"/>
    </source>
</evidence>
<evidence type="ECO:0000256" key="2">
    <source>
        <dbReference type="ARBA" id="ARBA00023445"/>
    </source>
</evidence>
<proteinExistence type="inferred from homology"/>
<dbReference type="PANTHER" id="PTHR10366">
    <property type="entry name" value="NAD DEPENDENT EPIMERASE/DEHYDRATASE"/>
    <property type="match status" value="1"/>
</dbReference>